<dbReference type="InterPro" id="IPR016185">
    <property type="entry name" value="PreATP-grasp_dom_sf"/>
</dbReference>
<keyword evidence="7 14" id="KW-0460">Magnesium</keyword>
<dbReference type="AlphaFoldDB" id="W0FMA4"/>
<evidence type="ECO:0000256" key="9">
    <source>
        <dbReference type="ARBA" id="ARBA00022984"/>
    </source>
</evidence>
<dbReference type="Pfam" id="PF07478">
    <property type="entry name" value="Dala_Dala_lig_C"/>
    <property type="match status" value="1"/>
</dbReference>
<dbReference type="PANTHER" id="PTHR23132:SF25">
    <property type="entry name" value="D-ALANINE--D-ALANINE LIGASE A"/>
    <property type="match status" value="1"/>
</dbReference>
<dbReference type="GO" id="GO:0005829">
    <property type="term" value="C:cytosol"/>
    <property type="evidence" value="ECO:0007669"/>
    <property type="project" value="TreeGrafter"/>
</dbReference>
<dbReference type="Gene3D" id="3.40.50.20">
    <property type="match status" value="1"/>
</dbReference>
<comment type="pathway">
    <text evidence="12">Cell wall biogenesis; peptidoglycan biosynthesis.</text>
</comment>
<dbReference type="GO" id="GO:0071555">
    <property type="term" value="P:cell wall organization"/>
    <property type="evidence" value="ECO:0007669"/>
    <property type="project" value="UniProtKB-KW"/>
</dbReference>
<dbReference type="InterPro" id="IPR005905">
    <property type="entry name" value="D_ala_D_ala"/>
</dbReference>
<dbReference type="Gene3D" id="3.30.1490.20">
    <property type="entry name" value="ATP-grasp fold, A domain"/>
    <property type="match status" value="1"/>
</dbReference>
<evidence type="ECO:0000256" key="11">
    <source>
        <dbReference type="ARBA" id="ARBA00023316"/>
    </source>
</evidence>
<feature type="compositionally biased region" description="Gly residues" evidence="16">
    <location>
        <begin position="268"/>
        <end position="283"/>
    </location>
</feature>
<dbReference type="Gene3D" id="3.30.470.20">
    <property type="entry name" value="ATP-grasp fold, B domain"/>
    <property type="match status" value="1"/>
</dbReference>
<dbReference type="InterPro" id="IPR000291">
    <property type="entry name" value="D-Ala_lig_Van_CS"/>
</dbReference>
<evidence type="ECO:0000256" key="2">
    <source>
        <dbReference type="ARBA" id="ARBA00010871"/>
    </source>
</evidence>
<dbReference type="InterPro" id="IPR011761">
    <property type="entry name" value="ATP-grasp"/>
</dbReference>
<dbReference type="EC" id="6.3.2.4" evidence="12"/>
<comment type="function">
    <text evidence="12">Cell wall formation.</text>
</comment>
<evidence type="ECO:0000259" key="17">
    <source>
        <dbReference type="PROSITE" id="PS50975"/>
    </source>
</evidence>
<keyword evidence="11 12" id="KW-0961">Cell wall biogenesis/degradation</keyword>
<dbReference type="InterPro" id="IPR011127">
    <property type="entry name" value="Dala_Dala_lig_N"/>
</dbReference>
<evidence type="ECO:0000256" key="8">
    <source>
        <dbReference type="ARBA" id="ARBA00022960"/>
    </source>
</evidence>
<feature type="active site" evidence="13">
    <location>
        <position position="194"/>
    </location>
</feature>
<feature type="region of interest" description="Disordered" evidence="16">
    <location>
        <begin position="268"/>
        <end position="287"/>
    </location>
</feature>
<keyword evidence="5 15" id="KW-0547">Nucleotide-binding</keyword>
<proteinExistence type="inferred from homology"/>
<comment type="similarity">
    <text evidence="2 12">Belongs to the D-alanine--D-alanine ligase family.</text>
</comment>
<dbReference type="HAMAP" id="MF_00047">
    <property type="entry name" value="Dala_Dala_lig"/>
    <property type="match status" value="1"/>
</dbReference>
<keyword evidence="8 12" id="KW-0133">Cell shape</keyword>
<dbReference type="PANTHER" id="PTHR23132">
    <property type="entry name" value="D-ALANINE--D-ALANINE LIGASE"/>
    <property type="match status" value="1"/>
</dbReference>
<dbReference type="UniPathway" id="UPA00219"/>
<organism evidence="18">
    <name type="scientific">uncultured bacterium Contig1762</name>
    <dbReference type="NCBI Taxonomy" id="1393506"/>
    <lineage>
        <taxon>Bacteria</taxon>
        <taxon>environmental samples</taxon>
    </lineage>
</organism>
<comment type="cofactor">
    <cofactor evidence="1">
        <name>Mn(2+)</name>
        <dbReference type="ChEBI" id="CHEBI:29035"/>
    </cofactor>
</comment>
<evidence type="ECO:0000256" key="4">
    <source>
        <dbReference type="ARBA" id="ARBA00022723"/>
    </source>
</evidence>
<dbReference type="GO" id="GO:0005524">
    <property type="term" value="F:ATP binding"/>
    <property type="evidence" value="ECO:0007669"/>
    <property type="project" value="UniProtKB-UniRule"/>
</dbReference>
<feature type="active site" evidence="13">
    <location>
        <position position="15"/>
    </location>
</feature>
<dbReference type="PIRSF" id="PIRSF039102">
    <property type="entry name" value="Ddl/VanB"/>
    <property type="match status" value="1"/>
</dbReference>
<dbReference type="GO" id="GO:0008716">
    <property type="term" value="F:D-alanine-D-alanine ligase activity"/>
    <property type="evidence" value="ECO:0007669"/>
    <property type="project" value="UniProtKB-UniRule"/>
</dbReference>
<dbReference type="PROSITE" id="PS00844">
    <property type="entry name" value="DALA_DALA_LIGASE_2"/>
    <property type="match status" value="1"/>
</dbReference>
<comment type="subcellular location">
    <subcellularLocation>
        <location evidence="12">Cytoplasm</location>
    </subcellularLocation>
</comment>
<sequence length="395" mass="43050">MKTRVAMMFGGKTVEHEVSVISGIQALKAMDTEKYEVIPVYMTKENDMYIGSDIGDIKAYRDIQALLKKSQRVIMVNDNGRVQLVQFPPKKFGGMRPVDIDIAFPVVHGTNVEDGALQGYLKTVGIPFVGPDVTASAISMDKAVTKAVLKEAGVPVLDANVYTMADYEDPEGVADDIEKTIGYPVIIKPVNLGSSVGIGIAKSRDELIDAIDDAFRYAARIMAEHAISKLREINCAVLGDENGAEASECEEPLTSGEILSYEDKYVSGGGKKGGAKGSSGSKGAGMANLSRKIPADLSPEKREEIRELAVKSFKALGCNGVSRIDFMIDEEEDKLYFNEINPIPGSLSFYLWEPVGVPYKDLLDRMIQLALKRTRIEESLTFTFDTNILKTADLG</sequence>
<evidence type="ECO:0000256" key="10">
    <source>
        <dbReference type="ARBA" id="ARBA00023211"/>
    </source>
</evidence>
<evidence type="ECO:0000256" key="3">
    <source>
        <dbReference type="ARBA" id="ARBA00022598"/>
    </source>
</evidence>
<dbReference type="GO" id="GO:0008360">
    <property type="term" value="P:regulation of cell shape"/>
    <property type="evidence" value="ECO:0007669"/>
    <property type="project" value="UniProtKB-KW"/>
</dbReference>
<keyword evidence="12" id="KW-0963">Cytoplasm</keyword>
<comment type="catalytic activity">
    <reaction evidence="12">
        <text>2 D-alanine + ATP = D-alanyl-D-alanine + ADP + phosphate + H(+)</text>
        <dbReference type="Rhea" id="RHEA:11224"/>
        <dbReference type="ChEBI" id="CHEBI:15378"/>
        <dbReference type="ChEBI" id="CHEBI:30616"/>
        <dbReference type="ChEBI" id="CHEBI:43474"/>
        <dbReference type="ChEBI" id="CHEBI:57416"/>
        <dbReference type="ChEBI" id="CHEBI:57822"/>
        <dbReference type="ChEBI" id="CHEBI:456216"/>
        <dbReference type="EC" id="6.3.2.4"/>
    </reaction>
</comment>
<feature type="binding site" evidence="14">
    <location>
        <position position="339"/>
    </location>
    <ligand>
        <name>Mg(2+)</name>
        <dbReference type="ChEBI" id="CHEBI:18420"/>
        <label>2</label>
    </ligand>
</feature>
<evidence type="ECO:0000256" key="13">
    <source>
        <dbReference type="PIRSR" id="PIRSR039102-1"/>
    </source>
</evidence>
<name>W0FMA4_9BACT</name>
<feature type="domain" description="ATP-grasp" evidence="17">
    <location>
        <begin position="146"/>
        <end position="368"/>
    </location>
</feature>
<comment type="cofactor">
    <cofactor evidence="14">
        <name>Mg(2+)</name>
        <dbReference type="ChEBI" id="CHEBI:18420"/>
    </cofactor>
    <cofactor evidence="14">
        <name>Mn(2+)</name>
        <dbReference type="ChEBI" id="CHEBI:29035"/>
    </cofactor>
    <text evidence="14">Binds 2 magnesium or manganese ions per subunit.</text>
</comment>
<feature type="binding site" evidence="14">
    <location>
        <position position="339"/>
    </location>
    <ligand>
        <name>Mg(2+)</name>
        <dbReference type="ChEBI" id="CHEBI:18420"/>
        <label>1</label>
    </ligand>
</feature>
<evidence type="ECO:0000256" key="16">
    <source>
        <dbReference type="SAM" id="MobiDB-lite"/>
    </source>
</evidence>
<dbReference type="SUPFAM" id="SSF52440">
    <property type="entry name" value="PreATP-grasp domain"/>
    <property type="match status" value="1"/>
</dbReference>
<gene>
    <name evidence="12" type="primary">ddl</name>
</gene>
<keyword evidence="9 12" id="KW-0573">Peptidoglycan synthesis</keyword>
<evidence type="ECO:0000256" key="15">
    <source>
        <dbReference type="PROSITE-ProRule" id="PRU00409"/>
    </source>
</evidence>
<feature type="active site" evidence="13">
    <location>
        <position position="346"/>
    </location>
</feature>
<evidence type="ECO:0000313" key="18">
    <source>
        <dbReference type="EMBL" id="AHF24594.1"/>
    </source>
</evidence>
<keyword evidence="3 12" id="KW-0436">Ligase</keyword>
<dbReference type="GO" id="GO:0046872">
    <property type="term" value="F:metal ion binding"/>
    <property type="evidence" value="ECO:0007669"/>
    <property type="project" value="UniProtKB-KW"/>
</dbReference>
<keyword evidence="10 14" id="KW-0464">Manganese</keyword>
<evidence type="ECO:0000256" key="14">
    <source>
        <dbReference type="PIRSR" id="PIRSR039102-3"/>
    </source>
</evidence>
<dbReference type="GO" id="GO:0009252">
    <property type="term" value="P:peptidoglycan biosynthetic process"/>
    <property type="evidence" value="ECO:0007669"/>
    <property type="project" value="UniProtKB-UniRule"/>
</dbReference>
<dbReference type="InterPro" id="IPR013815">
    <property type="entry name" value="ATP_grasp_subdomain_1"/>
</dbReference>
<evidence type="ECO:0000256" key="5">
    <source>
        <dbReference type="ARBA" id="ARBA00022741"/>
    </source>
</evidence>
<keyword evidence="4 14" id="KW-0479">Metal-binding</keyword>
<dbReference type="Pfam" id="PF01820">
    <property type="entry name" value="Dala_Dala_lig_N"/>
    <property type="match status" value="1"/>
</dbReference>
<keyword evidence="6 15" id="KW-0067">ATP-binding</keyword>
<accession>W0FMA4</accession>
<evidence type="ECO:0000256" key="7">
    <source>
        <dbReference type="ARBA" id="ARBA00022842"/>
    </source>
</evidence>
<evidence type="ECO:0000256" key="1">
    <source>
        <dbReference type="ARBA" id="ARBA00001936"/>
    </source>
</evidence>
<reference evidence="18" key="1">
    <citation type="journal article" date="2013" name="PLoS ONE">
        <title>Metagenomic insights into the carbohydrate-active enzymes carried by the microorganisms adhering to solid digesta in the rumen of cows.</title>
        <authorList>
            <person name="Wang L."/>
            <person name="Hatem A."/>
            <person name="Catalyurek U.V."/>
            <person name="Morrison M."/>
            <person name="Yu Z."/>
        </authorList>
    </citation>
    <scope>NUCLEOTIDE SEQUENCE</scope>
</reference>
<dbReference type="EMBL" id="KC246799">
    <property type="protein sequence ID" value="AHF24594.1"/>
    <property type="molecule type" value="Genomic_DNA"/>
</dbReference>
<evidence type="ECO:0000256" key="6">
    <source>
        <dbReference type="ARBA" id="ARBA00022840"/>
    </source>
</evidence>
<feature type="binding site" evidence="14">
    <location>
        <position position="325"/>
    </location>
    <ligand>
        <name>Mg(2+)</name>
        <dbReference type="ChEBI" id="CHEBI:18420"/>
        <label>1</label>
    </ligand>
</feature>
<protein>
    <recommendedName>
        <fullName evidence="12">D-alanine--D-alanine ligase</fullName>
        <ecNumber evidence="12">6.3.2.4</ecNumber>
    </recommendedName>
    <alternativeName>
        <fullName evidence="12">D-Ala-D-Ala ligase</fullName>
    </alternativeName>
    <alternativeName>
        <fullName evidence="12">D-alanylalanine synthetase</fullName>
    </alternativeName>
</protein>
<feature type="binding site" evidence="14">
    <location>
        <position position="341"/>
    </location>
    <ligand>
        <name>Mg(2+)</name>
        <dbReference type="ChEBI" id="CHEBI:18420"/>
        <label>2</label>
    </ligand>
</feature>
<dbReference type="PROSITE" id="PS50975">
    <property type="entry name" value="ATP_GRASP"/>
    <property type="match status" value="1"/>
</dbReference>
<dbReference type="SUPFAM" id="SSF56059">
    <property type="entry name" value="Glutathione synthetase ATP-binding domain-like"/>
    <property type="match status" value="1"/>
</dbReference>
<evidence type="ECO:0000256" key="12">
    <source>
        <dbReference type="HAMAP-Rule" id="MF_00047"/>
    </source>
</evidence>
<dbReference type="InterPro" id="IPR011095">
    <property type="entry name" value="Dala_Dala_lig_C"/>
</dbReference>